<dbReference type="EMBL" id="JACHGH010000007">
    <property type="protein sequence ID" value="MBB6454055.1"/>
    <property type="molecule type" value="Genomic_DNA"/>
</dbReference>
<keyword evidence="4" id="KW-1015">Disulfide bond</keyword>
<proteinExistence type="inferred from homology"/>
<dbReference type="SUPFAM" id="SSF52833">
    <property type="entry name" value="Thioredoxin-like"/>
    <property type="match status" value="1"/>
</dbReference>
<dbReference type="Gene3D" id="3.40.30.10">
    <property type="entry name" value="Glutaredoxin"/>
    <property type="match status" value="1"/>
</dbReference>
<dbReference type="PROSITE" id="PS51352">
    <property type="entry name" value="THIOREDOXIN_2"/>
    <property type="match status" value="1"/>
</dbReference>
<protein>
    <submittedName>
        <fullName evidence="7">Protein SCO1/2</fullName>
    </submittedName>
</protein>
<dbReference type="GO" id="GO:0046872">
    <property type="term" value="F:metal ion binding"/>
    <property type="evidence" value="ECO:0007669"/>
    <property type="project" value="UniProtKB-KW"/>
</dbReference>
<dbReference type="Pfam" id="PF02630">
    <property type="entry name" value="SCO1-SenC"/>
    <property type="match status" value="1"/>
</dbReference>
<dbReference type="InterPro" id="IPR013766">
    <property type="entry name" value="Thioredoxin_domain"/>
</dbReference>
<comment type="caution">
    <text evidence="7">The sequence shown here is derived from an EMBL/GenBank/DDBJ whole genome shotgun (WGS) entry which is preliminary data.</text>
</comment>
<evidence type="ECO:0000256" key="2">
    <source>
        <dbReference type="ARBA" id="ARBA00023008"/>
    </source>
</evidence>
<accession>A0A841Q6P8</accession>
<evidence type="ECO:0000256" key="5">
    <source>
        <dbReference type="SAM" id="Phobius"/>
    </source>
</evidence>
<keyword evidence="5" id="KW-0472">Membrane</keyword>
<feature type="binding site" evidence="3">
    <location>
        <position position="86"/>
    </location>
    <ligand>
        <name>Cu cation</name>
        <dbReference type="ChEBI" id="CHEBI:23378"/>
    </ligand>
</feature>
<feature type="transmembrane region" description="Helical" evidence="5">
    <location>
        <begin position="9"/>
        <end position="26"/>
    </location>
</feature>
<name>A0A841Q6P8_9BACI</name>
<sequence>MSGKTRNRLSVLIVFIFGFFLFYIGTDGFKAYTAESARTYELMKSKPDFPSVTLEDSKKRTYTLQEFAEGKYVFITFMYTNCGTVCPQLEMNMAKVYDKIPSPHIGKDILFLSISFDPTNDGPETLEKYRSYFGSDGETWRMARVENELELQQLLDRFGVVVIPDGYGNFQHNSAFYLVDRNGKLVEVMDYTQINEATDTVMTYVNYEKEG</sequence>
<evidence type="ECO:0000259" key="6">
    <source>
        <dbReference type="PROSITE" id="PS51352"/>
    </source>
</evidence>
<keyword evidence="3" id="KW-0479">Metal-binding</keyword>
<evidence type="ECO:0000313" key="8">
    <source>
        <dbReference type="Proteomes" id="UP000581688"/>
    </source>
</evidence>
<feature type="domain" description="Thioredoxin" evidence="6">
    <location>
        <begin position="40"/>
        <end position="210"/>
    </location>
</feature>
<dbReference type="PANTHER" id="PTHR12151">
    <property type="entry name" value="ELECTRON TRANSPORT PROTIN SCO1/SENC FAMILY MEMBER"/>
    <property type="match status" value="1"/>
</dbReference>
<dbReference type="InterPro" id="IPR003782">
    <property type="entry name" value="SCO1/SenC"/>
</dbReference>
<comment type="similarity">
    <text evidence="1">Belongs to the SCO1/2 family.</text>
</comment>
<reference evidence="7 8" key="1">
    <citation type="submission" date="2020-08" db="EMBL/GenBank/DDBJ databases">
        <title>Genomic Encyclopedia of Type Strains, Phase IV (KMG-IV): sequencing the most valuable type-strain genomes for metagenomic binning, comparative biology and taxonomic classification.</title>
        <authorList>
            <person name="Goeker M."/>
        </authorList>
    </citation>
    <scope>NUCLEOTIDE SEQUENCE [LARGE SCALE GENOMIC DNA]</scope>
    <source>
        <strain evidence="7 8">DSM 19612</strain>
    </source>
</reference>
<dbReference type="PANTHER" id="PTHR12151:SF25">
    <property type="entry name" value="LINALOOL DEHYDRATASE_ISOMERASE DOMAIN-CONTAINING PROTEIN"/>
    <property type="match status" value="1"/>
</dbReference>
<organism evidence="7 8">
    <name type="scientific">Salirhabdus euzebyi</name>
    <dbReference type="NCBI Taxonomy" id="394506"/>
    <lineage>
        <taxon>Bacteria</taxon>
        <taxon>Bacillati</taxon>
        <taxon>Bacillota</taxon>
        <taxon>Bacilli</taxon>
        <taxon>Bacillales</taxon>
        <taxon>Bacillaceae</taxon>
        <taxon>Salirhabdus</taxon>
    </lineage>
</organism>
<evidence type="ECO:0000256" key="1">
    <source>
        <dbReference type="ARBA" id="ARBA00010996"/>
    </source>
</evidence>
<dbReference type="Proteomes" id="UP000581688">
    <property type="component" value="Unassembled WGS sequence"/>
</dbReference>
<keyword evidence="8" id="KW-1185">Reference proteome</keyword>
<feature type="disulfide bond" description="Redox-active" evidence="4">
    <location>
        <begin position="82"/>
        <end position="86"/>
    </location>
</feature>
<feature type="binding site" evidence="3">
    <location>
        <position position="172"/>
    </location>
    <ligand>
        <name>Cu cation</name>
        <dbReference type="ChEBI" id="CHEBI:23378"/>
    </ligand>
</feature>
<keyword evidence="5" id="KW-1133">Transmembrane helix</keyword>
<dbReference type="CDD" id="cd02968">
    <property type="entry name" value="SCO"/>
    <property type="match status" value="1"/>
</dbReference>
<dbReference type="RefSeq" id="WP_174496838.1">
    <property type="nucleotide sequence ID" value="NZ_CADDWK010000009.1"/>
</dbReference>
<keyword evidence="2 3" id="KW-0186">Copper</keyword>
<evidence type="ECO:0000313" key="7">
    <source>
        <dbReference type="EMBL" id="MBB6454055.1"/>
    </source>
</evidence>
<evidence type="ECO:0000256" key="3">
    <source>
        <dbReference type="PIRSR" id="PIRSR603782-1"/>
    </source>
</evidence>
<dbReference type="InterPro" id="IPR036249">
    <property type="entry name" value="Thioredoxin-like_sf"/>
</dbReference>
<dbReference type="AlphaFoldDB" id="A0A841Q6P8"/>
<feature type="binding site" evidence="3">
    <location>
        <position position="82"/>
    </location>
    <ligand>
        <name>Cu cation</name>
        <dbReference type="ChEBI" id="CHEBI:23378"/>
    </ligand>
</feature>
<keyword evidence="5" id="KW-0812">Transmembrane</keyword>
<gene>
    <name evidence="7" type="ORF">HNQ94_002506</name>
</gene>
<evidence type="ECO:0000256" key="4">
    <source>
        <dbReference type="PIRSR" id="PIRSR603782-2"/>
    </source>
</evidence>